<dbReference type="InterPro" id="IPR013216">
    <property type="entry name" value="Methyltransf_11"/>
</dbReference>
<gene>
    <name evidence="2" type="ORF">A1353_06950</name>
</gene>
<keyword evidence="2" id="KW-0489">Methyltransferase</keyword>
<accession>A0A177MP88</accession>
<sequence>MTADSTKVRQRYDRLAPYFDGLEGFLEGLLFRRLRKKLWSQVSGAHVLEVGVGTGKNFPFYPDDARITGIDFSPKMLEMARRKQQRKQIAVDLALMDVQALDYADNSFDTVIASFVFCSVPKPRKGLKELYRVCKPGGQVLLLEHVLSANKVLAMLMNLFNPLVVNTLGANINRQTLKSVQACPFQKIFVDPASSDMIKLIRAIK</sequence>
<dbReference type="PANTHER" id="PTHR45036">
    <property type="entry name" value="METHYLTRANSFERASE LIKE 7B"/>
    <property type="match status" value="1"/>
</dbReference>
<protein>
    <submittedName>
        <fullName evidence="2">Methyltransferase type 11</fullName>
    </submittedName>
</protein>
<dbReference type="PANTHER" id="PTHR45036:SF1">
    <property type="entry name" value="METHYLTRANSFERASE LIKE 7A"/>
    <property type="match status" value="1"/>
</dbReference>
<proteinExistence type="predicted"/>
<dbReference type="Gene3D" id="3.40.50.150">
    <property type="entry name" value="Vaccinia Virus protein VP39"/>
    <property type="match status" value="1"/>
</dbReference>
<keyword evidence="2" id="KW-0808">Transferase</keyword>
<reference evidence="2 3" key="1">
    <citation type="submission" date="2016-03" db="EMBL/GenBank/DDBJ databases">
        <authorList>
            <person name="Ploux O."/>
        </authorList>
    </citation>
    <scope>NUCLEOTIDE SEQUENCE [LARGE SCALE GENOMIC DNA]</scope>
    <source>
        <strain evidence="2 3">R-45371</strain>
    </source>
</reference>
<dbReference type="InterPro" id="IPR029063">
    <property type="entry name" value="SAM-dependent_MTases_sf"/>
</dbReference>
<dbReference type="Proteomes" id="UP000077763">
    <property type="component" value="Unassembled WGS sequence"/>
</dbReference>
<dbReference type="Pfam" id="PF08241">
    <property type="entry name" value="Methyltransf_11"/>
    <property type="match status" value="1"/>
</dbReference>
<evidence type="ECO:0000313" key="2">
    <source>
        <dbReference type="EMBL" id="OAI07412.1"/>
    </source>
</evidence>
<dbReference type="RefSeq" id="WP_064035795.1">
    <property type="nucleotide sequence ID" value="NZ_LUUH01000028.1"/>
</dbReference>
<dbReference type="SUPFAM" id="SSF53335">
    <property type="entry name" value="S-adenosyl-L-methionine-dependent methyltransferases"/>
    <property type="match status" value="1"/>
</dbReference>
<dbReference type="InterPro" id="IPR052356">
    <property type="entry name" value="Thiol_S-MT"/>
</dbReference>
<dbReference type="CDD" id="cd02440">
    <property type="entry name" value="AdoMet_MTases"/>
    <property type="match status" value="1"/>
</dbReference>
<dbReference type="GO" id="GO:0032259">
    <property type="term" value="P:methylation"/>
    <property type="evidence" value="ECO:0007669"/>
    <property type="project" value="UniProtKB-KW"/>
</dbReference>
<dbReference type="GO" id="GO:0008757">
    <property type="term" value="F:S-adenosylmethionine-dependent methyltransferase activity"/>
    <property type="evidence" value="ECO:0007669"/>
    <property type="project" value="InterPro"/>
</dbReference>
<feature type="domain" description="Methyltransferase type 11" evidence="1">
    <location>
        <begin position="48"/>
        <end position="141"/>
    </location>
</feature>
<evidence type="ECO:0000259" key="1">
    <source>
        <dbReference type="Pfam" id="PF08241"/>
    </source>
</evidence>
<evidence type="ECO:0000313" key="3">
    <source>
        <dbReference type="Proteomes" id="UP000077763"/>
    </source>
</evidence>
<name>A0A177MP88_METMH</name>
<organism evidence="2 3">
    <name type="scientific">Methylomonas methanica</name>
    <dbReference type="NCBI Taxonomy" id="421"/>
    <lineage>
        <taxon>Bacteria</taxon>
        <taxon>Pseudomonadati</taxon>
        <taxon>Pseudomonadota</taxon>
        <taxon>Gammaproteobacteria</taxon>
        <taxon>Methylococcales</taxon>
        <taxon>Methylococcaceae</taxon>
        <taxon>Methylomonas</taxon>
    </lineage>
</organism>
<dbReference type="AlphaFoldDB" id="A0A177MP88"/>
<dbReference type="EMBL" id="LUUH01000028">
    <property type="protein sequence ID" value="OAI07412.1"/>
    <property type="molecule type" value="Genomic_DNA"/>
</dbReference>
<comment type="caution">
    <text evidence="2">The sequence shown here is derived from an EMBL/GenBank/DDBJ whole genome shotgun (WGS) entry which is preliminary data.</text>
</comment>